<evidence type="ECO:0000313" key="8">
    <source>
        <dbReference type="EMBL" id="RIH92058.1"/>
    </source>
</evidence>
<dbReference type="InterPro" id="IPR010935">
    <property type="entry name" value="SMC_hinge"/>
</dbReference>
<feature type="coiled-coil region" evidence="6">
    <location>
        <begin position="876"/>
        <end position="917"/>
    </location>
</feature>
<dbReference type="GO" id="GO:0005737">
    <property type="term" value="C:cytoplasm"/>
    <property type="evidence" value="ECO:0007669"/>
    <property type="project" value="UniProtKB-SubCell"/>
</dbReference>
<feature type="coiled-coil region" evidence="6">
    <location>
        <begin position="621"/>
        <end position="662"/>
    </location>
</feature>
<keyword evidence="2 6" id="KW-0547">Nucleotide-binding</keyword>
<accession>A0A399F750</accession>
<dbReference type="Gene3D" id="3.30.70.1620">
    <property type="match status" value="1"/>
</dbReference>
<dbReference type="AlphaFoldDB" id="A0A399F750"/>
<dbReference type="InterPro" id="IPR024704">
    <property type="entry name" value="SMC"/>
</dbReference>
<gene>
    <name evidence="8" type="primary">smc_3</name>
    <name evidence="6" type="synonym">smc</name>
    <name evidence="8" type="ORF">Mgrana_02028</name>
</gene>
<evidence type="ECO:0000256" key="5">
    <source>
        <dbReference type="ARBA" id="ARBA00023125"/>
    </source>
</evidence>
<evidence type="ECO:0000256" key="3">
    <source>
        <dbReference type="ARBA" id="ARBA00022840"/>
    </source>
</evidence>
<dbReference type="Gene3D" id="3.40.50.300">
    <property type="entry name" value="P-loop containing nucleotide triphosphate hydrolases"/>
    <property type="match status" value="2"/>
</dbReference>
<keyword evidence="5 6" id="KW-0238">DNA-binding</keyword>
<dbReference type="RefSeq" id="WP_119357507.1">
    <property type="nucleotide sequence ID" value="NZ_BJXM01000001.1"/>
</dbReference>
<evidence type="ECO:0000256" key="2">
    <source>
        <dbReference type="ARBA" id="ARBA00022741"/>
    </source>
</evidence>
<feature type="domain" description="SMC hinge" evidence="7">
    <location>
        <begin position="473"/>
        <end position="587"/>
    </location>
</feature>
<proteinExistence type="inferred from homology"/>
<dbReference type="EMBL" id="QWLB01000026">
    <property type="protein sequence ID" value="RIH92058.1"/>
    <property type="molecule type" value="Genomic_DNA"/>
</dbReference>
<dbReference type="GO" id="GO:0007062">
    <property type="term" value="P:sister chromatid cohesion"/>
    <property type="evidence" value="ECO:0007669"/>
    <property type="project" value="InterPro"/>
</dbReference>
<feature type="coiled-coil region" evidence="6">
    <location>
        <begin position="184"/>
        <end position="323"/>
    </location>
</feature>
<keyword evidence="9" id="KW-1185">Reference proteome</keyword>
<dbReference type="GO" id="GO:0005694">
    <property type="term" value="C:chromosome"/>
    <property type="evidence" value="ECO:0007669"/>
    <property type="project" value="InterPro"/>
</dbReference>
<dbReference type="Pfam" id="PF02463">
    <property type="entry name" value="SMC_N"/>
    <property type="match status" value="1"/>
</dbReference>
<sequence>MRIDRLTLQGFKSFGERTVLDFGPGVFGIVGPNGSGKSNLVEALRWVVGARARDLRGEEAQSLLFHGADGKAPLGFAEVTLELSHGPRRRSLLRRLEREGSSEIRLDGARASLRQVEAALMGTGLSRNGYAVVGQGEVGQILQAGPEVLLAYLEEAAGLRAVTQAARATREHLELATTELQARLAETAERRQALALKLEQAAAAREAAELATQVLTLRRSVRVARMAEAAAEVQAAQAKAAGLEAERAAISTRLAQLGADKVAALEQLEQAQAAHSEAAQQAEALAGELRLMAQEESSQRRLLQRAAQDLGEAQARAERLRAISPPALPPLQEPDPQLQQSQEARLAELLASLRAEELHQQAAQAAYERFLQAQTAFEVQQAAFRKAQLEHAQAQAEASRLETKLAEVTAALAETEALEQRLRRELDGVVRREGSLTGELRAAQAEAERLNALIRSGSDLAEGPRRARNSGIAGIVGIVADLLEVPAPLELALETALGGRLGWVLCESEAAAQAAIEYLKRQGGRATFLPRTLLRPVVRRSRDWSKEPGVLGLARELVELPACPEALPTLLGELLVLETLEAALHLRKQALEAPRMVTLEGELLEPSGALTGGRSARGGQVLSLRRRLSETRRDTERLRAEAQALQQEAEGLRAQLKGLGLETLRRQQVELQTELRGVKAFLGRQAHQTLPQPPEPVPPPEPSRLAALRAEREALSAEIALGREAMAMWQRYREDQARYAEAQEQLGELEARLEQLKTEQAELETRLQALQVAKADLETARARLNLEAQEADLRQARQRLRALAEEESQLVTRTNTLLADLEALHFTQARREATLEALQAELNELPQGPVENGSARSLSRMLGEVEARLAALGPVNHLAQQEAAELQAGVARLEAALTEAEAVVAKLTAELHQVEGQYHQQLESKYGVFKEKFAQYTEALLGAEAHLERSQGGLKLWLRPAGKRGVSLELLSMGERTMGALAFLFALSEVGEGAGLPIAVLDEVDAPLDEANIQRFCHFLRKFSNQTQFILVTHQKRTMEACDALYGVAADQGLSKLWSIKAD</sequence>
<evidence type="ECO:0000256" key="6">
    <source>
        <dbReference type="HAMAP-Rule" id="MF_01894"/>
    </source>
</evidence>
<dbReference type="SMART" id="SM00968">
    <property type="entry name" value="SMC_hinge"/>
    <property type="match status" value="1"/>
</dbReference>
<dbReference type="Proteomes" id="UP000266178">
    <property type="component" value="Unassembled WGS sequence"/>
</dbReference>
<organism evidence="8 9">
    <name type="scientific">Meiothermus granaticius NBRC 107808</name>
    <dbReference type="NCBI Taxonomy" id="1227551"/>
    <lineage>
        <taxon>Bacteria</taxon>
        <taxon>Thermotogati</taxon>
        <taxon>Deinococcota</taxon>
        <taxon>Deinococci</taxon>
        <taxon>Thermales</taxon>
        <taxon>Thermaceae</taxon>
        <taxon>Meiothermus</taxon>
    </lineage>
</organism>
<reference evidence="8 9" key="1">
    <citation type="submission" date="2018-08" db="EMBL/GenBank/DDBJ databases">
        <title>Meiothermus granaticius genome AF-68 sequencing project.</title>
        <authorList>
            <person name="Da Costa M.S."/>
            <person name="Albuquerque L."/>
            <person name="Raposo P."/>
            <person name="Froufe H.J.C."/>
            <person name="Barroso C.S."/>
            <person name="Egas C."/>
        </authorList>
    </citation>
    <scope>NUCLEOTIDE SEQUENCE [LARGE SCALE GENOMIC DNA]</scope>
    <source>
        <strain evidence="8 9">AF-68</strain>
    </source>
</reference>
<dbReference type="SUPFAM" id="SSF52540">
    <property type="entry name" value="P-loop containing nucleoside triphosphate hydrolases"/>
    <property type="match status" value="1"/>
</dbReference>
<protein>
    <recommendedName>
        <fullName evidence="6">Chromosome partition protein Smc</fullName>
    </recommendedName>
</protein>
<dbReference type="PIRSF" id="PIRSF005719">
    <property type="entry name" value="SMC"/>
    <property type="match status" value="1"/>
</dbReference>
<dbReference type="GO" id="GO:0030261">
    <property type="term" value="P:chromosome condensation"/>
    <property type="evidence" value="ECO:0007669"/>
    <property type="project" value="InterPro"/>
</dbReference>
<keyword evidence="4 6" id="KW-0175">Coiled coil</keyword>
<evidence type="ECO:0000259" key="7">
    <source>
        <dbReference type="SMART" id="SM00968"/>
    </source>
</evidence>
<keyword evidence="1 6" id="KW-0963">Cytoplasm</keyword>
<evidence type="ECO:0000256" key="4">
    <source>
        <dbReference type="ARBA" id="ARBA00023054"/>
    </source>
</evidence>
<dbReference type="GO" id="GO:0003677">
    <property type="term" value="F:DNA binding"/>
    <property type="evidence" value="ECO:0007669"/>
    <property type="project" value="UniProtKB-UniRule"/>
</dbReference>
<evidence type="ECO:0000256" key="1">
    <source>
        <dbReference type="ARBA" id="ARBA00022490"/>
    </source>
</evidence>
<comment type="caution">
    <text evidence="8">The sequence shown here is derived from an EMBL/GenBank/DDBJ whole genome shotgun (WGS) entry which is preliminary data.</text>
</comment>
<evidence type="ECO:0000313" key="9">
    <source>
        <dbReference type="Proteomes" id="UP000266178"/>
    </source>
</evidence>
<comment type="subcellular location">
    <subcellularLocation>
        <location evidence="6">Cytoplasm</location>
    </subcellularLocation>
</comment>
<dbReference type="GO" id="GO:0016887">
    <property type="term" value="F:ATP hydrolysis activity"/>
    <property type="evidence" value="ECO:0007669"/>
    <property type="project" value="InterPro"/>
</dbReference>
<dbReference type="GO" id="GO:0007059">
    <property type="term" value="P:chromosome segregation"/>
    <property type="evidence" value="ECO:0007669"/>
    <property type="project" value="UniProtKB-UniRule"/>
</dbReference>
<dbReference type="InterPro" id="IPR036277">
    <property type="entry name" value="SMC_hinge_sf"/>
</dbReference>
<feature type="coiled-coil region" evidence="6">
    <location>
        <begin position="705"/>
        <end position="813"/>
    </location>
</feature>
<dbReference type="InterPro" id="IPR003395">
    <property type="entry name" value="RecF/RecN/SMC_N"/>
</dbReference>
<dbReference type="HAMAP" id="MF_01894">
    <property type="entry name" value="Smc_prok"/>
    <property type="match status" value="1"/>
</dbReference>
<name>A0A399F750_9DEIN</name>
<feature type="coiled-coil region" evidence="6">
    <location>
        <begin position="384"/>
        <end position="432"/>
    </location>
</feature>
<dbReference type="OrthoDB" id="9808768at2"/>
<comment type="subunit">
    <text evidence="6">Homodimer.</text>
</comment>
<dbReference type="PANTHER" id="PTHR43977">
    <property type="entry name" value="STRUCTURAL MAINTENANCE OF CHROMOSOMES PROTEIN 3"/>
    <property type="match status" value="1"/>
</dbReference>
<keyword evidence="3 6" id="KW-0067">ATP-binding</keyword>
<comment type="similarity">
    <text evidence="6">Belongs to the SMC family.</text>
</comment>
<dbReference type="GO" id="GO:0006260">
    <property type="term" value="P:DNA replication"/>
    <property type="evidence" value="ECO:0007669"/>
    <property type="project" value="UniProtKB-UniRule"/>
</dbReference>
<dbReference type="InterPro" id="IPR011890">
    <property type="entry name" value="SMC_prok"/>
</dbReference>
<feature type="binding site" evidence="6">
    <location>
        <begin position="32"/>
        <end position="39"/>
    </location>
    <ligand>
        <name>ATP</name>
        <dbReference type="ChEBI" id="CHEBI:30616"/>
    </ligand>
</feature>
<dbReference type="GO" id="GO:0005524">
    <property type="term" value="F:ATP binding"/>
    <property type="evidence" value="ECO:0007669"/>
    <property type="project" value="UniProtKB-UniRule"/>
</dbReference>
<dbReference type="InterPro" id="IPR027417">
    <property type="entry name" value="P-loop_NTPase"/>
</dbReference>
<dbReference type="SUPFAM" id="SSF75553">
    <property type="entry name" value="Smc hinge domain"/>
    <property type="match status" value="1"/>
</dbReference>
<dbReference type="Pfam" id="PF06470">
    <property type="entry name" value="SMC_hinge"/>
    <property type="match status" value="1"/>
</dbReference>
<comment type="function">
    <text evidence="6">Required for chromosome condensation and partitioning.</text>
</comment>
<comment type="domain">
    <text evidence="6">Contains large globular domains required for ATP hydrolysis at each terminus and a third globular domain forming a flexible hinge near the middle of the molecule. These domains are separated by coiled-coil structures.</text>
</comment>
<dbReference type="Gene3D" id="1.20.1060.20">
    <property type="match status" value="1"/>
</dbReference>